<dbReference type="GO" id="GO:0009190">
    <property type="term" value="P:cyclic nucleotide biosynthetic process"/>
    <property type="evidence" value="ECO:0007669"/>
    <property type="project" value="InterPro"/>
</dbReference>
<dbReference type="Pfam" id="PF00211">
    <property type="entry name" value="Guanylate_cyc"/>
    <property type="match status" value="1"/>
</dbReference>
<dbReference type="SUPFAM" id="SSF55073">
    <property type="entry name" value="Nucleotide cyclase"/>
    <property type="match status" value="1"/>
</dbReference>
<gene>
    <name evidence="2" type="ORF">METZ01_LOCUS128160</name>
</gene>
<proteinExistence type="predicted"/>
<feature type="non-terminal residue" evidence="2">
    <location>
        <position position="61"/>
    </location>
</feature>
<dbReference type="PROSITE" id="PS50125">
    <property type="entry name" value="GUANYLATE_CYCLASE_2"/>
    <property type="match status" value="1"/>
</dbReference>
<dbReference type="InterPro" id="IPR001054">
    <property type="entry name" value="A/G_cyclase"/>
</dbReference>
<dbReference type="Gene3D" id="3.30.70.1230">
    <property type="entry name" value="Nucleotide cyclase"/>
    <property type="match status" value="1"/>
</dbReference>
<evidence type="ECO:0000313" key="2">
    <source>
        <dbReference type="EMBL" id="SVA75306.1"/>
    </source>
</evidence>
<dbReference type="EMBL" id="UINC01018023">
    <property type="protein sequence ID" value="SVA75306.1"/>
    <property type="molecule type" value="Genomic_DNA"/>
</dbReference>
<feature type="domain" description="Guanylate cyclase" evidence="1">
    <location>
        <begin position="10"/>
        <end position="61"/>
    </location>
</feature>
<dbReference type="InterPro" id="IPR029787">
    <property type="entry name" value="Nucleotide_cyclase"/>
</dbReference>
<accession>A0A381YDY4</accession>
<organism evidence="2">
    <name type="scientific">marine metagenome</name>
    <dbReference type="NCBI Taxonomy" id="408172"/>
    <lineage>
        <taxon>unclassified sequences</taxon>
        <taxon>metagenomes</taxon>
        <taxon>ecological metagenomes</taxon>
    </lineage>
</organism>
<name>A0A381YDY4_9ZZZZ</name>
<dbReference type="GO" id="GO:0035556">
    <property type="term" value="P:intracellular signal transduction"/>
    <property type="evidence" value="ECO:0007669"/>
    <property type="project" value="InterPro"/>
</dbReference>
<evidence type="ECO:0000259" key="1">
    <source>
        <dbReference type="PROSITE" id="PS50125"/>
    </source>
</evidence>
<dbReference type="AlphaFoldDB" id="A0A381YDY4"/>
<sequence length="61" mass="6674">MSEPTRKLAAIVFTDIVGFTKLSAENEPAALALLEKQRELLKPIVEKHGGSWLKEIGDGLL</sequence>
<protein>
    <recommendedName>
        <fullName evidence="1">Guanylate cyclase domain-containing protein</fullName>
    </recommendedName>
</protein>
<reference evidence="2" key="1">
    <citation type="submission" date="2018-05" db="EMBL/GenBank/DDBJ databases">
        <authorList>
            <person name="Lanie J.A."/>
            <person name="Ng W.-L."/>
            <person name="Kazmierczak K.M."/>
            <person name="Andrzejewski T.M."/>
            <person name="Davidsen T.M."/>
            <person name="Wayne K.J."/>
            <person name="Tettelin H."/>
            <person name="Glass J.I."/>
            <person name="Rusch D."/>
            <person name="Podicherti R."/>
            <person name="Tsui H.-C.T."/>
            <person name="Winkler M.E."/>
        </authorList>
    </citation>
    <scope>NUCLEOTIDE SEQUENCE</scope>
</reference>